<accession>A0ABR8SFE0</accession>
<sequence>MQLKHLIEAFRTDAKDNVKPYIWDDALVTRWLNEAQEQAAVRARLLLEDTNDEVCRIDLQPGVKSYALHESLYEIASVRLYASDTDSCPRLLTIVSREWLDHNVPGWRHTQSPVQWLIQGETTLRVVGSVQAGARLQLEGYRLPLCCMKHEHDQPEIHRASHMQLVHWALHKAFSQPDADGFDPTRSVAAETAFTHYFGHQPDSDLRRQTREDTPHTTMLMLP</sequence>
<protein>
    <submittedName>
        <fullName evidence="2">Uncharacterized protein</fullName>
    </submittedName>
</protein>
<dbReference type="InterPro" id="IPR056209">
    <property type="entry name" value="SU10_adaptor"/>
</dbReference>
<evidence type="ECO:0000256" key="1">
    <source>
        <dbReference type="SAM" id="MobiDB-lite"/>
    </source>
</evidence>
<feature type="region of interest" description="Disordered" evidence="1">
    <location>
        <begin position="199"/>
        <end position="223"/>
    </location>
</feature>
<evidence type="ECO:0000313" key="2">
    <source>
        <dbReference type="EMBL" id="MBD7962145.1"/>
    </source>
</evidence>
<evidence type="ECO:0000313" key="3">
    <source>
        <dbReference type="Proteomes" id="UP000634919"/>
    </source>
</evidence>
<dbReference type="Proteomes" id="UP000634919">
    <property type="component" value="Unassembled WGS sequence"/>
</dbReference>
<dbReference type="RefSeq" id="WP_191724552.1">
    <property type="nucleotide sequence ID" value="NZ_JACSQK010000009.1"/>
</dbReference>
<feature type="compositionally biased region" description="Basic and acidic residues" evidence="1">
    <location>
        <begin position="202"/>
        <end position="215"/>
    </location>
</feature>
<dbReference type="EMBL" id="JACSQK010000009">
    <property type="protein sequence ID" value="MBD7962145.1"/>
    <property type="molecule type" value="Genomic_DNA"/>
</dbReference>
<proteinExistence type="predicted"/>
<comment type="caution">
    <text evidence="2">The sequence shown here is derived from an EMBL/GenBank/DDBJ whole genome shotgun (WGS) entry which is preliminary data.</text>
</comment>
<organism evidence="2 3">
    <name type="scientific">Comamonas avium</name>
    <dbReference type="NCBI Taxonomy" id="2762231"/>
    <lineage>
        <taxon>Bacteria</taxon>
        <taxon>Pseudomonadati</taxon>
        <taxon>Pseudomonadota</taxon>
        <taxon>Betaproteobacteria</taxon>
        <taxon>Burkholderiales</taxon>
        <taxon>Comamonadaceae</taxon>
        <taxon>Comamonas</taxon>
    </lineage>
</organism>
<gene>
    <name evidence="2" type="ORF">H9646_16870</name>
</gene>
<name>A0ABR8SFE0_9BURK</name>
<dbReference type="Pfam" id="PF24175">
    <property type="entry name" value="SU10_adaptor"/>
    <property type="match status" value="1"/>
</dbReference>
<reference evidence="2 3" key="1">
    <citation type="submission" date="2020-08" db="EMBL/GenBank/DDBJ databases">
        <title>A Genomic Blueprint of the Chicken Gut Microbiome.</title>
        <authorList>
            <person name="Gilroy R."/>
            <person name="Ravi A."/>
            <person name="Getino M."/>
            <person name="Pursley I."/>
            <person name="Horton D.L."/>
            <person name="Alikhan N.-F."/>
            <person name="Baker D."/>
            <person name="Gharbi K."/>
            <person name="Hall N."/>
            <person name="Watson M."/>
            <person name="Adriaenssens E.M."/>
            <person name="Foster-Nyarko E."/>
            <person name="Jarju S."/>
            <person name="Secka A."/>
            <person name="Antonio M."/>
            <person name="Oren A."/>
            <person name="Chaudhuri R."/>
            <person name="La Ragione R.M."/>
            <person name="Hildebrand F."/>
            <person name="Pallen M.J."/>
        </authorList>
    </citation>
    <scope>NUCLEOTIDE SEQUENCE [LARGE SCALE GENOMIC DNA]</scope>
    <source>
        <strain evidence="2 3">Sa2CVA6</strain>
    </source>
</reference>
<keyword evidence="3" id="KW-1185">Reference proteome</keyword>